<sequence length="302" mass="35122">MNWIKLKRNKILVKGKQSKLNLKGIKEEHTAFLQGILTNNIAQLNDKEFNYNLMLDHKGSPIWDFYVFKDNENYILDFECDRDEVFNKLKQLKLSYQVFFEVLELEHIYIFGEDSEKFIQQTFNEVPERFKYLKSENIYIANNPLRLGQKGFDIFGNLESIKSSLPTDLKIDEGKFENLRINNCIPKIGKELVEKVLPLETNIWKYAISLNKGCYVGQEAIARVYFRGKPPRVMVKFSFDNALDENEKVLLNDKPVGFITSVNIKDKTAIGFILRNIAESDKELKSSQSVLKILSICQELNV</sequence>
<evidence type="ECO:0000313" key="3">
    <source>
        <dbReference type="Proteomes" id="UP000005540"/>
    </source>
</evidence>
<gene>
    <name evidence="2" type="ORF">SULYE_0557</name>
</gene>
<dbReference type="NCBIfam" id="TIGR03317">
    <property type="entry name" value="ygfZ_signature"/>
    <property type="match status" value="1"/>
</dbReference>
<organism evidence="2 3">
    <name type="scientific">Sulfurihydrogenibium yellowstonense SS-5</name>
    <dbReference type="NCBI Taxonomy" id="432331"/>
    <lineage>
        <taxon>Bacteria</taxon>
        <taxon>Pseudomonadati</taxon>
        <taxon>Aquificota</taxon>
        <taxon>Aquificia</taxon>
        <taxon>Aquificales</taxon>
        <taxon>Hydrogenothermaceae</taxon>
        <taxon>Sulfurihydrogenibium</taxon>
    </lineage>
</organism>
<dbReference type="Gene3D" id="3.30.1360.120">
    <property type="entry name" value="Probable tRNA modification gtpase trme, domain 1"/>
    <property type="match status" value="1"/>
</dbReference>
<dbReference type="Proteomes" id="UP000005540">
    <property type="component" value="Unassembled WGS sequence"/>
</dbReference>
<dbReference type="InterPro" id="IPR027266">
    <property type="entry name" value="TrmE/GcvT-like"/>
</dbReference>
<dbReference type="SUPFAM" id="SSF103025">
    <property type="entry name" value="Folate-binding domain"/>
    <property type="match status" value="1"/>
</dbReference>
<dbReference type="GO" id="GO:0016226">
    <property type="term" value="P:iron-sulfur cluster assembly"/>
    <property type="evidence" value="ECO:0007669"/>
    <property type="project" value="TreeGrafter"/>
</dbReference>
<name>C4FJ16_9AQUI</name>
<evidence type="ECO:0000256" key="1">
    <source>
        <dbReference type="ARBA" id="ARBA00022946"/>
    </source>
</evidence>
<dbReference type="PIRSF" id="PIRSF006487">
    <property type="entry name" value="GcvT"/>
    <property type="match status" value="1"/>
</dbReference>
<dbReference type="InterPro" id="IPR045179">
    <property type="entry name" value="YgfZ/GcvT"/>
</dbReference>
<keyword evidence="3" id="KW-1185">Reference proteome</keyword>
<evidence type="ECO:0000313" key="2">
    <source>
        <dbReference type="EMBL" id="EEP60939.1"/>
    </source>
</evidence>
<protein>
    <submittedName>
        <fullName evidence="2">Uncharacterized protein</fullName>
    </submittedName>
</protein>
<proteinExistence type="predicted"/>
<dbReference type="RefSeq" id="WP_007546199.1">
    <property type="nucleotide sequence ID" value="NZ_ABZS01000039.1"/>
</dbReference>
<comment type="caution">
    <text evidence="2">The sequence shown here is derived from an EMBL/GenBank/DDBJ whole genome shotgun (WGS) entry which is preliminary data.</text>
</comment>
<dbReference type="AlphaFoldDB" id="C4FJ16"/>
<dbReference type="PANTHER" id="PTHR22602:SF0">
    <property type="entry name" value="TRANSFERASE CAF17, MITOCHONDRIAL-RELATED"/>
    <property type="match status" value="1"/>
</dbReference>
<keyword evidence="1" id="KW-0809">Transit peptide</keyword>
<dbReference type="InterPro" id="IPR017703">
    <property type="entry name" value="YgfZ/GCV_T_CS"/>
</dbReference>
<reference evidence="2 3" key="1">
    <citation type="submission" date="2009-04" db="EMBL/GenBank/DDBJ databases">
        <authorList>
            <person name="Reysenbach A.-L."/>
            <person name="Heidelberg J.F."/>
            <person name="Nelson W.C."/>
        </authorList>
    </citation>
    <scope>NUCLEOTIDE SEQUENCE [LARGE SCALE GENOMIC DNA]</scope>
    <source>
        <strain evidence="2 3">SS-5</strain>
    </source>
</reference>
<dbReference type="PANTHER" id="PTHR22602">
    <property type="entry name" value="TRANSFERASE CAF17, MITOCHONDRIAL-RELATED"/>
    <property type="match status" value="1"/>
</dbReference>
<dbReference type="EMBL" id="ABZS01000039">
    <property type="protein sequence ID" value="EEP60939.1"/>
    <property type="molecule type" value="Genomic_DNA"/>
</dbReference>
<accession>C4FJ16</accession>
<dbReference type="OrthoDB" id="9796287at2"/>